<name>A0A1E4U135_PACTA</name>
<dbReference type="GO" id="GO:0000993">
    <property type="term" value="F:RNA polymerase II complex binding"/>
    <property type="evidence" value="ECO:0007669"/>
    <property type="project" value="EnsemblFungi"/>
</dbReference>
<feature type="compositionally biased region" description="Polar residues" evidence="4">
    <location>
        <begin position="285"/>
        <end position="296"/>
    </location>
</feature>
<evidence type="ECO:0000259" key="5">
    <source>
        <dbReference type="PROSITE" id="PS51344"/>
    </source>
</evidence>
<dbReference type="InterPro" id="IPR024550">
    <property type="entry name" value="TFIIEa/SarR/Rpc3_HTH_dom"/>
</dbReference>
<evidence type="ECO:0000256" key="4">
    <source>
        <dbReference type="SAM" id="MobiDB-lite"/>
    </source>
</evidence>
<gene>
    <name evidence="6" type="ORF">PACTADRAFT_47566</name>
</gene>
<dbReference type="OrthoDB" id="361102at2759"/>
<dbReference type="AlphaFoldDB" id="A0A1E4U135"/>
<keyword evidence="2" id="KW-0805">Transcription regulation</keyword>
<evidence type="ECO:0000256" key="1">
    <source>
        <dbReference type="ARBA" id="ARBA00008947"/>
    </source>
</evidence>
<dbReference type="GO" id="GO:0097550">
    <property type="term" value="C:transcription preinitiation complex"/>
    <property type="evidence" value="ECO:0007669"/>
    <property type="project" value="EnsemblFungi"/>
</dbReference>
<evidence type="ECO:0000313" key="6">
    <source>
        <dbReference type="EMBL" id="ODV97697.1"/>
    </source>
</evidence>
<keyword evidence="7" id="KW-1185">Reference proteome</keyword>
<dbReference type="PANTHER" id="PTHR13097:SF7">
    <property type="entry name" value="GENERAL TRANSCRIPTION FACTOR IIE SUBUNIT 1"/>
    <property type="match status" value="1"/>
</dbReference>
<dbReference type="GO" id="GO:0001113">
    <property type="term" value="P:transcription open complex formation at RNA polymerase II promoter"/>
    <property type="evidence" value="ECO:0007669"/>
    <property type="project" value="EnsemblFungi"/>
</dbReference>
<dbReference type="InterPro" id="IPR039997">
    <property type="entry name" value="TFE"/>
</dbReference>
<dbReference type="PANTHER" id="PTHR13097">
    <property type="entry name" value="TRANSCRIPTION INITIATION FACTOR IIE, ALPHA SUBUNIT"/>
    <property type="match status" value="1"/>
</dbReference>
<dbReference type="Pfam" id="PF02002">
    <property type="entry name" value="TFIIE_alpha"/>
    <property type="match status" value="1"/>
</dbReference>
<dbReference type="InterPro" id="IPR017919">
    <property type="entry name" value="TFIIE/TFIIEa_HTH"/>
</dbReference>
<reference evidence="7" key="1">
    <citation type="submission" date="2016-05" db="EMBL/GenBank/DDBJ databases">
        <title>Comparative genomics of biotechnologically important yeasts.</title>
        <authorList>
            <consortium name="DOE Joint Genome Institute"/>
            <person name="Riley R."/>
            <person name="Haridas S."/>
            <person name="Wolfe K.H."/>
            <person name="Lopes M.R."/>
            <person name="Hittinger C.T."/>
            <person name="Goker M."/>
            <person name="Salamov A."/>
            <person name="Wisecaver J."/>
            <person name="Long T.M."/>
            <person name="Aerts A.L."/>
            <person name="Barry K."/>
            <person name="Choi C."/>
            <person name="Clum A."/>
            <person name="Coughlan A.Y."/>
            <person name="Deshpande S."/>
            <person name="Douglass A.P."/>
            <person name="Hanson S.J."/>
            <person name="Klenk H.-P."/>
            <person name="Labutti K."/>
            <person name="Lapidus A."/>
            <person name="Lindquist E."/>
            <person name="Lipzen A."/>
            <person name="Meier-Kolthoff J.P."/>
            <person name="Ohm R.A."/>
            <person name="Otillar R.P."/>
            <person name="Pangilinan J."/>
            <person name="Peng Y."/>
            <person name="Rokas A."/>
            <person name="Rosa C.A."/>
            <person name="Scheuner C."/>
            <person name="Sibirny A.A."/>
            <person name="Slot J.C."/>
            <person name="Stielow J.B."/>
            <person name="Sun H."/>
            <person name="Kurtzman C.P."/>
            <person name="Blackwell M."/>
            <person name="Grigoriev I.V."/>
            <person name="Jeffries T.W."/>
        </authorList>
    </citation>
    <scope>NUCLEOTIDE SEQUENCE [LARGE SCALE GENOMIC DNA]</scope>
    <source>
        <strain evidence="7">NRRL Y-2460</strain>
    </source>
</reference>
<feature type="region of interest" description="Disordered" evidence="4">
    <location>
        <begin position="266"/>
        <end position="296"/>
    </location>
</feature>
<evidence type="ECO:0000256" key="3">
    <source>
        <dbReference type="ARBA" id="ARBA00023163"/>
    </source>
</evidence>
<dbReference type="SMART" id="SM00531">
    <property type="entry name" value="TFIIE"/>
    <property type="match status" value="1"/>
</dbReference>
<dbReference type="Proteomes" id="UP000094236">
    <property type="component" value="Unassembled WGS sequence"/>
</dbReference>
<dbReference type="GO" id="GO:0001097">
    <property type="term" value="F:TFIIH-class transcription factor complex binding"/>
    <property type="evidence" value="ECO:0007669"/>
    <property type="project" value="EnsemblFungi"/>
</dbReference>
<dbReference type="InterPro" id="IPR013083">
    <property type="entry name" value="Znf_RING/FYVE/PHD"/>
</dbReference>
<feature type="compositionally biased region" description="Basic and acidic residues" evidence="4">
    <location>
        <begin position="267"/>
        <end position="277"/>
    </location>
</feature>
<sequence length="296" mass="33929">MNEVRSLIQFVSRNFYPKQYILVLDALLVHSVLSEDDLSHLVGIQRKELRAICNKLTEDRLIVIHAQREEEGNQQRLRTKTYYYIHFTEAVDSIKWKIHSVVKALKDEMKKDANPEGYVCPRCQTKYSQIDALSLLSDDRSKFICDVCSTELVEDNSGAKAKQRQKKLEKLMQQIDPIITYLKKIDDSHIEDNTFESSLTRAIPAQSSSSASYAVSNKTVMNSSNNNNYLLNGQFANNKSKYDSKSTNAILNVRISNEDEDLLQQQKDMDLKKEKLRQNAMPSWHSESTVGQKSLG</sequence>
<dbReference type="PROSITE" id="PS51344">
    <property type="entry name" value="HTH_TFE_IIE"/>
    <property type="match status" value="1"/>
</dbReference>
<dbReference type="GO" id="GO:0003697">
    <property type="term" value="F:single-stranded DNA binding"/>
    <property type="evidence" value="ECO:0007669"/>
    <property type="project" value="EnsemblFungi"/>
</dbReference>
<evidence type="ECO:0000256" key="2">
    <source>
        <dbReference type="ARBA" id="ARBA00023015"/>
    </source>
</evidence>
<organism evidence="6 7">
    <name type="scientific">Pachysolen tannophilus NRRL Y-2460</name>
    <dbReference type="NCBI Taxonomy" id="669874"/>
    <lineage>
        <taxon>Eukaryota</taxon>
        <taxon>Fungi</taxon>
        <taxon>Dikarya</taxon>
        <taxon>Ascomycota</taxon>
        <taxon>Saccharomycotina</taxon>
        <taxon>Pichiomycetes</taxon>
        <taxon>Pachysolenaceae</taxon>
        <taxon>Pachysolen</taxon>
    </lineage>
</organism>
<dbReference type="EMBL" id="KV454011">
    <property type="protein sequence ID" value="ODV97697.1"/>
    <property type="molecule type" value="Genomic_DNA"/>
</dbReference>
<dbReference type="GO" id="GO:0005673">
    <property type="term" value="C:transcription factor TFIIE complex"/>
    <property type="evidence" value="ECO:0007669"/>
    <property type="project" value="EnsemblFungi"/>
</dbReference>
<dbReference type="SUPFAM" id="SSF57783">
    <property type="entry name" value="Zinc beta-ribbon"/>
    <property type="match status" value="1"/>
</dbReference>
<accession>A0A1E4U135</accession>
<dbReference type="InterPro" id="IPR002853">
    <property type="entry name" value="TFIIE_asu"/>
</dbReference>
<keyword evidence="3" id="KW-0804">Transcription</keyword>
<evidence type="ECO:0000313" key="7">
    <source>
        <dbReference type="Proteomes" id="UP000094236"/>
    </source>
</evidence>
<comment type="similarity">
    <text evidence="1">Belongs to the TFIIE alpha subunit family.</text>
</comment>
<feature type="non-terminal residue" evidence="6">
    <location>
        <position position="296"/>
    </location>
</feature>
<protein>
    <recommendedName>
        <fullName evidence="5">HTH TFE/IIEalpha-type domain-containing protein</fullName>
    </recommendedName>
</protein>
<feature type="domain" description="HTH TFE/IIEalpha-type" evidence="5">
    <location>
        <begin position="4"/>
        <end position="95"/>
    </location>
</feature>
<dbReference type="STRING" id="669874.A0A1E4U135"/>
<proteinExistence type="inferred from homology"/>
<dbReference type="Gene3D" id="3.30.40.10">
    <property type="entry name" value="Zinc/RING finger domain, C3HC4 (zinc finger)"/>
    <property type="match status" value="1"/>
</dbReference>